<dbReference type="RefSeq" id="WP_015773444.1">
    <property type="nucleotide sequence ID" value="NC_013173.1"/>
</dbReference>
<evidence type="ECO:0000256" key="1">
    <source>
        <dbReference type="SAM" id="Coils"/>
    </source>
</evidence>
<name>C7LRW5_DESBD</name>
<dbReference type="KEGG" id="dba:Dbac_1245"/>
<keyword evidence="1" id="KW-0175">Coiled coil</keyword>
<organism evidence="2 3">
    <name type="scientific">Desulfomicrobium baculatum (strain DSM 4028 / VKM B-1378 / X)</name>
    <name type="common">Desulfovibrio baculatus</name>
    <dbReference type="NCBI Taxonomy" id="525897"/>
    <lineage>
        <taxon>Bacteria</taxon>
        <taxon>Pseudomonadati</taxon>
        <taxon>Thermodesulfobacteriota</taxon>
        <taxon>Desulfovibrionia</taxon>
        <taxon>Desulfovibrionales</taxon>
        <taxon>Desulfomicrobiaceae</taxon>
        <taxon>Desulfomicrobium</taxon>
    </lineage>
</organism>
<sequence length="232" mass="26021">MSIFRGLRNLLMTALVPVLLLTAGSVEKARAETGFMLPDHGSAAEAAVAIHRELYELERFEIMGRRNVETLAEMVRITPEGLERQFAKAEYLGARVEHVRAFSGRVIRLLNFQVALIRQKELDRKMWEERCSSPQYQGLQRLLKMVLWLEAGAPTPNSKSVGAEVLVVQQVSADTHALIMSALFYPATQSAQDLETLRMTKRNLVDGLKSLRKELVYLSARLDAVEAQGGEK</sequence>
<protein>
    <submittedName>
        <fullName evidence="2">Uncharacterized protein</fullName>
    </submittedName>
</protein>
<dbReference type="STRING" id="525897.Dbac_1245"/>
<proteinExistence type="predicted"/>
<accession>C7LRW5</accession>
<keyword evidence="3" id="KW-1185">Reference proteome</keyword>
<gene>
    <name evidence="2" type="ordered locus">Dbac_1245</name>
</gene>
<dbReference type="EMBL" id="CP001629">
    <property type="protein sequence ID" value="ACU89348.1"/>
    <property type="molecule type" value="Genomic_DNA"/>
</dbReference>
<evidence type="ECO:0000313" key="2">
    <source>
        <dbReference type="EMBL" id="ACU89348.1"/>
    </source>
</evidence>
<feature type="coiled-coil region" evidence="1">
    <location>
        <begin position="194"/>
        <end position="228"/>
    </location>
</feature>
<reference evidence="2 3" key="1">
    <citation type="journal article" date="2009" name="Stand. Genomic Sci.">
        <title>Complete genome sequence of Desulfomicrobium baculatum type strain (X).</title>
        <authorList>
            <person name="Copeland A."/>
            <person name="Spring S."/>
            <person name="Goker M."/>
            <person name="Schneider S."/>
            <person name="Lapidus A."/>
            <person name="Del Rio T.G."/>
            <person name="Tice H."/>
            <person name="Cheng J.F."/>
            <person name="Chen F."/>
            <person name="Nolan M."/>
            <person name="Bruce D."/>
            <person name="Goodwin L."/>
            <person name="Pitluck S."/>
            <person name="Ivanova N."/>
            <person name="Mavrommatis K."/>
            <person name="Ovchinnikova G."/>
            <person name="Pati A."/>
            <person name="Chen A."/>
            <person name="Palaniappan K."/>
            <person name="Land M."/>
            <person name="Hauser L."/>
            <person name="Chang Y.J."/>
            <person name="Jeffries C.C."/>
            <person name="Meincke L."/>
            <person name="Sims D."/>
            <person name="Brettin T."/>
            <person name="Detter J.C."/>
            <person name="Han C."/>
            <person name="Chain P."/>
            <person name="Bristow J."/>
            <person name="Eisen J.A."/>
            <person name="Markowitz V."/>
            <person name="Hugenholtz P."/>
            <person name="Kyrpides N.C."/>
            <person name="Klenk H.P."/>
            <person name="Lucas S."/>
        </authorList>
    </citation>
    <scope>NUCLEOTIDE SEQUENCE [LARGE SCALE GENOMIC DNA]</scope>
    <source>
        <strain evidence="3">DSM 4028 / VKM B-1378 / X</strain>
    </source>
</reference>
<dbReference type="Proteomes" id="UP000002216">
    <property type="component" value="Chromosome"/>
</dbReference>
<dbReference type="AlphaFoldDB" id="C7LRW5"/>
<evidence type="ECO:0000313" key="3">
    <source>
        <dbReference type="Proteomes" id="UP000002216"/>
    </source>
</evidence>
<dbReference type="HOGENOM" id="CLU_1193252_0_0_7"/>